<evidence type="ECO:0000313" key="6">
    <source>
        <dbReference type="EMBL" id="CAF1189931.1"/>
    </source>
</evidence>
<dbReference type="InterPro" id="IPR003591">
    <property type="entry name" value="Leu-rich_rpt_typical-subtyp"/>
</dbReference>
<name>A0A815N4T3_ADIRI</name>
<evidence type="ECO:0000256" key="4">
    <source>
        <dbReference type="SAM" id="Phobius"/>
    </source>
</evidence>
<dbReference type="InterPro" id="IPR032675">
    <property type="entry name" value="LRR_dom_sf"/>
</dbReference>
<accession>A0A815N4T3</accession>
<protein>
    <submittedName>
        <fullName evidence="7">Uncharacterized protein</fullName>
    </submittedName>
</protein>
<keyword evidence="5" id="KW-0732">Signal</keyword>
<feature type="chain" id="PRO_5036228313" evidence="5">
    <location>
        <begin position="20"/>
        <end position="724"/>
    </location>
</feature>
<keyword evidence="4" id="KW-0472">Membrane</keyword>
<keyword evidence="2" id="KW-0677">Repeat</keyword>
<dbReference type="Proteomes" id="UP000663852">
    <property type="component" value="Unassembled WGS sequence"/>
</dbReference>
<gene>
    <name evidence="6" type="ORF">EDS130_LOCUS24744</name>
    <name evidence="7" type="ORF">XAT740_LOCUS35572</name>
</gene>
<dbReference type="PANTHER" id="PTHR24366:SF96">
    <property type="entry name" value="LEUCINE RICH REPEAT CONTAINING 53"/>
    <property type="match status" value="1"/>
</dbReference>
<reference evidence="7" key="1">
    <citation type="submission" date="2021-02" db="EMBL/GenBank/DDBJ databases">
        <authorList>
            <person name="Nowell W R."/>
        </authorList>
    </citation>
    <scope>NUCLEOTIDE SEQUENCE</scope>
</reference>
<dbReference type="SMART" id="SM00369">
    <property type="entry name" value="LRR_TYP"/>
    <property type="match status" value="6"/>
</dbReference>
<organism evidence="7 8">
    <name type="scientific">Adineta ricciae</name>
    <name type="common">Rotifer</name>
    <dbReference type="NCBI Taxonomy" id="249248"/>
    <lineage>
        <taxon>Eukaryota</taxon>
        <taxon>Metazoa</taxon>
        <taxon>Spiralia</taxon>
        <taxon>Gnathifera</taxon>
        <taxon>Rotifera</taxon>
        <taxon>Eurotatoria</taxon>
        <taxon>Bdelloidea</taxon>
        <taxon>Adinetida</taxon>
        <taxon>Adinetidae</taxon>
        <taxon>Adineta</taxon>
    </lineage>
</organism>
<evidence type="ECO:0000313" key="7">
    <source>
        <dbReference type="EMBL" id="CAF1427166.1"/>
    </source>
</evidence>
<evidence type="ECO:0000256" key="1">
    <source>
        <dbReference type="ARBA" id="ARBA00022614"/>
    </source>
</evidence>
<dbReference type="AlphaFoldDB" id="A0A815N4T3"/>
<feature type="region of interest" description="Disordered" evidence="3">
    <location>
        <begin position="609"/>
        <end position="633"/>
    </location>
</feature>
<feature type="transmembrane region" description="Helical" evidence="4">
    <location>
        <begin position="677"/>
        <end position="699"/>
    </location>
</feature>
<evidence type="ECO:0000256" key="2">
    <source>
        <dbReference type="ARBA" id="ARBA00022737"/>
    </source>
</evidence>
<keyword evidence="1" id="KW-0433">Leucine-rich repeat</keyword>
<dbReference type="SUPFAM" id="SSF52058">
    <property type="entry name" value="L domain-like"/>
    <property type="match status" value="1"/>
</dbReference>
<evidence type="ECO:0000256" key="3">
    <source>
        <dbReference type="SAM" id="MobiDB-lite"/>
    </source>
</evidence>
<dbReference type="PANTHER" id="PTHR24366">
    <property type="entry name" value="IG(IMMUNOGLOBULIN) AND LRR(LEUCINE RICH REPEAT) DOMAINS"/>
    <property type="match status" value="1"/>
</dbReference>
<dbReference type="EMBL" id="CAJNOJ010000142">
    <property type="protein sequence ID" value="CAF1189931.1"/>
    <property type="molecule type" value="Genomic_DNA"/>
</dbReference>
<dbReference type="InterPro" id="IPR001611">
    <property type="entry name" value="Leu-rich_rpt"/>
</dbReference>
<evidence type="ECO:0000313" key="8">
    <source>
        <dbReference type="Proteomes" id="UP000663828"/>
    </source>
</evidence>
<feature type="signal peptide" evidence="5">
    <location>
        <begin position="1"/>
        <end position="19"/>
    </location>
</feature>
<proteinExistence type="predicted"/>
<sequence length="724" mass="81297">MFLLWLMVLVVSLISNSKSDTLCLNNPIIICHCQSGTGSVTCVQSQASNDTSIDWLTFSSPEYESYIFDFINITRLTPDTFTNFRSRFSSLNSLQFRFTNGVDEIAENTFQMLSNYSETHISLTFNSPGNFQLADHAFGQSKYHQILIVDGQQQQTYQLNLKAFERANISGLSIVNCNNIQLIQNEPLSLTIQEVEIKKSSLTNVDLLIQSLSNSLTKLDLSSNKLVHVPSLAKFTGLTDIDLHENLIEEIHANTFINLTRLLRLNLSYNQMKRISHEAFAELHLTILTLNDNHLTSLETVTIHNEKKSFLNPLNQSLTTLVLSNNLLHDFDPIRNLTHLNTLQLCCNQIRGLYEDSFQNAHQLEIIDLSSNHIGSIHPLTFKATKVKHLDLSSNPFSSLETTKIVYDEDFKRKNQTNSFLEHITSTLTNLLLKNCTNLLEINWFLFKHTDILYNLDLSGTPKTDKFWLYQPRNYNDSAVQGQMRQFMVTVMGINFTNNDYCLFKPVFQVLNHTILLLDNDHPCNCFVFMMRNILQMRVPPICLSNQSIIDELSQECMNIDASCAFPTSSTTMSSTLSLSSTSFTTMDSTIPITTIITTIPMTTTIPTTIPTTTTSPTTIPTTTTSPATTTTTSMTATTTKVTTTTKTEESTTSVALTTIVTTLGAAPKDDGKWKTILAIMIPLTVIIVVLSSAGIYIVQKRKKNRSKEAIELRGGLTNIFANK</sequence>
<keyword evidence="4" id="KW-0812">Transmembrane</keyword>
<dbReference type="EMBL" id="CAJNOR010003575">
    <property type="protein sequence ID" value="CAF1427166.1"/>
    <property type="molecule type" value="Genomic_DNA"/>
</dbReference>
<dbReference type="Proteomes" id="UP000663828">
    <property type="component" value="Unassembled WGS sequence"/>
</dbReference>
<dbReference type="Pfam" id="PF13855">
    <property type="entry name" value="LRR_8"/>
    <property type="match status" value="2"/>
</dbReference>
<dbReference type="Gene3D" id="3.80.10.10">
    <property type="entry name" value="Ribonuclease Inhibitor"/>
    <property type="match status" value="2"/>
</dbReference>
<dbReference type="OrthoDB" id="676979at2759"/>
<comment type="caution">
    <text evidence="7">The sequence shown here is derived from an EMBL/GenBank/DDBJ whole genome shotgun (WGS) entry which is preliminary data.</text>
</comment>
<dbReference type="PROSITE" id="PS51450">
    <property type="entry name" value="LRR"/>
    <property type="match status" value="4"/>
</dbReference>
<evidence type="ECO:0000256" key="5">
    <source>
        <dbReference type="SAM" id="SignalP"/>
    </source>
</evidence>
<keyword evidence="8" id="KW-1185">Reference proteome</keyword>
<keyword evidence="4" id="KW-1133">Transmembrane helix</keyword>